<reference evidence="2" key="1">
    <citation type="submission" date="2016-10" db="EMBL/GenBank/DDBJ databases">
        <authorList>
            <person name="Varghese N."/>
            <person name="Submissions S."/>
        </authorList>
    </citation>
    <scope>NUCLEOTIDE SEQUENCE [LARGE SCALE GENOMIC DNA]</scope>
    <source>
        <strain evidence="2">CGMCC 1.4250</strain>
    </source>
</reference>
<accession>A0A1I4GWN7</accession>
<proteinExistence type="predicted"/>
<dbReference type="Proteomes" id="UP000198565">
    <property type="component" value="Unassembled WGS sequence"/>
</dbReference>
<dbReference type="STRING" id="334253.SAMN04487943_10155"/>
<evidence type="ECO:0000313" key="2">
    <source>
        <dbReference type="Proteomes" id="UP000198565"/>
    </source>
</evidence>
<gene>
    <name evidence="1" type="ORF">SAMN04487943_10155</name>
</gene>
<dbReference type="AlphaFoldDB" id="A0A1I4GWN7"/>
<dbReference type="EMBL" id="FOTR01000001">
    <property type="protein sequence ID" value="SFL33960.1"/>
    <property type="molecule type" value="Genomic_DNA"/>
</dbReference>
<keyword evidence="2" id="KW-1185">Reference proteome</keyword>
<organism evidence="1 2">
    <name type="scientific">Gracilibacillus orientalis</name>
    <dbReference type="NCBI Taxonomy" id="334253"/>
    <lineage>
        <taxon>Bacteria</taxon>
        <taxon>Bacillati</taxon>
        <taxon>Bacillota</taxon>
        <taxon>Bacilli</taxon>
        <taxon>Bacillales</taxon>
        <taxon>Bacillaceae</taxon>
        <taxon>Gracilibacillus</taxon>
    </lineage>
</organism>
<name>A0A1I4GWN7_9BACI</name>
<evidence type="ECO:0000313" key="1">
    <source>
        <dbReference type="EMBL" id="SFL33960.1"/>
    </source>
</evidence>
<protein>
    <submittedName>
        <fullName evidence="1">Uncharacterized protein</fullName>
    </submittedName>
</protein>
<sequence>MNKLTYSLKQGESLNRWLILEMLETKKQFDKSTQEGNINDWLLKGHAIHEFPGKKQFLKERSSQEPLVTDSSNIFPGAVQKIKDVPKQWLIYMPFDNSVVEKEGFWNVPTHLESRAYTEIYCEVEGDYHFSLATCGGLKIWLNNHPEVHFEPFARNQLTYTSIHLPLKKGNNKIEVYFDDLAERDTKFSFRLDYLGKDELEIQLPIGNYSANEIIHLEQLLDGAYFPVDTFKRGNVVLQFDRIVEINFSSRATMQVERCVKQIVQCDVKQGSTEVVLGNIHDFQIGYTAIEMEIMVGDICITKHFGIEIYPEVYLKLQTDHIEDRKRMALDFTSIHGEPNMHKLLSILYCSEDIGSYELDPQMFHDILEDEMKKINERNDCSDFSLIMFFRLLHDYHKSDIVTAKTIDRIKQMILHFRYWMDEPGNDVMWFFSENHALMFHTCEILAGQMYPDEHFTNAGISGREHYQRGEARLNAWFERFFDEGLSEWNSAPYIPINVIGLTILYDLTDSNILKVHAKRALDQIFKWLAINSYHGYLTCSQGRVYEKELKGNYNTQTTSLAWIAWGEGALNYSTFGSVALSLSDYIPPAKYSKFLSVSNGNALSYLHKQGPDDFANLSTYKTSAYMLSSALQFKPGEKGYQEHVLQASIGPEANVWVNHPGEKSVQSSGRPSYWAGNGYLPKVAQYKSIAFAIFNIEEEHDVDFTHAYTPLFAFDHSLIADDWIFLQKGDGYIGLFAQNGIQLVEDGINKKREVISSGRNNVWIVRMGSSEEFGSFDAFQQMMIEAQMKVSNSQKILWKDPHIGTCSFSWHDDLKVNDTQMTVQNRTIEGDINFYK</sequence>
<dbReference type="OrthoDB" id="1029638at2"/>
<dbReference type="RefSeq" id="WP_091479413.1">
    <property type="nucleotide sequence ID" value="NZ_FOTR01000001.1"/>
</dbReference>